<evidence type="ECO:0000256" key="4">
    <source>
        <dbReference type="ARBA" id="ARBA00022553"/>
    </source>
</evidence>
<feature type="transmembrane region" description="Helical" evidence="11">
    <location>
        <begin position="217"/>
        <end position="238"/>
    </location>
</feature>
<accession>A0A839Z258</accession>
<comment type="catalytic activity">
    <reaction evidence="1">
        <text>ATP + protein L-histidine = ADP + protein N-phospho-L-histidine.</text>
        <dbReference type="EC" id="2.7.13.3"/>
    </reaction>
</comment>
<feature type="domain" description="HAMP" evidence="13">
    <location>
        <begin position="239"/>
        <end position="294"/>
    </location>
</feature>
<dbReference type="InterPro" id="IPR036097">
    <property type="entry name" value="HisK_dim/P_sf"/>
</dbReference>
<comment type="caution">
    <text evidence="14">The sequence shown here is derived from an EMBL/GenBank/DDBJ whole genome shotgun (WGS) entry which is preliminary data.</text>
</comment>
<dbReference type="InterPro" id="IPR003594">
    <property type="entry name" value="HATPase_dom"/>
</dbReference>
<reference evidence="14 15" key="1">
    <citation type="submission" date="2020-08" db="EMBL/GenBank/DDBJ databases">
        <title>Genomic Encyclopedia of Type Strains, Phase IV (KMG-IV): sequencing the most valuable type-strain genomes for metagenomic binning, comparative biology and taxonomic classification.</title>
        <authorList>
            <person name="Goeker M."/>
        </authorList>
    </citation>
    <scope>NUCLEOTIDE SEQUENCE [LARGE SCALE GENOMIC DNA]</scope>
    <source>
        <strain evidence="14 15">DSM 24194</strain>
    </source>
</reference>
<evidence type="ECO:0000256" key="10">
    <source>
        <dbReference type="ARBA" id="ARBA00023136"/>
    </source>
</evidence>
<evidence type="ECO:0000256" key="6">
    <source>
        <dbReference type="ARBA" id="ARBA00022692"/>
    </source>
</evidence>
<dbReference type="InterPro" id="IPR036890">
    <property type="entry name" value="HATPase_C_sf"/>
</dbReference>
<evidence type="ECO:0000259" key="13">
    <source>
        <dbReference type="PROSITE" id="PS50885"/>
    </source>
</evidence>
<dbReference type="PANTHER" id="PTHR45436">
    <property type="entry name" value="SENSOR HISTIDINE KINASE YKOH"/>
    <property type="match status" value="1"/>
</dbReference>
<keyword evidence="10 11" id="KW-0472">Membrane</keyword>
<evidence type="ECO:0000256" key="2">
    <source>
        <dbReference type="ARBA" id="ARBA00004370"/>
    </source>
</evidence>
<evidence type="ECO:0000256" key="7">
    <source>
        <dbReference type="ARBA" id="ARBA00022777"/>
    </source>
</evidence>
<dbReference type="Gene3D" id="6.10.340.10">
    <property type="match status" value="1"/>
</dbReference>
<evidence type="ECO:0000259" key="12">
    <source>
        <dbReference type="PROSITE" id="PS50109"/>
    </source>
</evidence>
<dbReference type="SUPFAM" id="SSF158472">
    <property type="entry name" value="HAMP domain-like"/>
    <property type="match status" value="1"/>
</dbReference>
<dbReference type="CDD" id="cd00082">
    <property type="entry name" value="HisKA"/>
    <property type="match status" value="1"/>
</dbReference>
<feature type="domain" description="Histidine kinase" evidence="12">
    <location>
        <begin position="302"/>
        <end position="521"/>
    </location>
</feature>
<evidence type="ECO:0000256" key="5">
    <source>
        <dbReference type="ARBA" id="ARBA00022679"/>
    </source>
</evidence>
<dbReference type="Pfam" id="PF02518">
    <property type="entry name" value="HATPase_c"/>
    <property type="match status" value="1"/>
</dbReference>
<keyword evidence="8 11" id="KW-1133">Transmembrane helix</keyword>
<dbReference type="Gene3D" id="3.30.565.10">
    <property type="entry name" value="Histidine kinase-like ATPase, C-terminal domain"/>
    <property type="match status" value="1"/>
</dbReference>
<keyword evidence="9" id="KW-0902">Two-component regulatory system</keyword>
<comment type="subcellular location">
    <subcellularLocation>
        <location evidence="2">Membrane</location>
    </subcellularLocation>
</comment>
<dbReference type="EMBL" id="JACICF010000001">
    <property type="protein sequence ID" value="MBB3763833.1"/>
    <property type="molecule type" value="Genomic_DNA"/>
</dbReference>
<dbReference type="RefSeq" id="WP_183933148.1">
    <property type="nucleotide sequence ID" value="NZ_JACICF010000001.1"/>
</dbReference>
<evidence type="ECO:0000313" key="14">
    <source>
        <dbReference type="EMBL" id="MBB3763833.1"/>
    </source>
</evidence>
<evidence type="ECO:0000256" key="3">
    <source>
        <dbReference type="ARBA" id="ARBA00012438"/>
    </source>
</evidence>
<dbReference type="InterPro" id="IPR003660">
    <property type="entry name" value="HAMP_dom"/>
</dbReference>
<dbReference type="SMART" id="SM00387">
    <property type="entry name" value="HATPase_c"/>
    <property type="match status" value="1"/>
</dbReference>
<dbReference type="Pfam" id="PF00512">
    <property type="entry name" value="HisKA"/>
    <property type="match status" value="1"/>
</dbReference>
<evidence type="ECO:0000256" key="1">
    <source>
        <dbReference type="ARBA" id="ARBA00000085"/>
    </source>
</evidence>
<dbReference type="CDD" id="cd00075">
    <property type="entry name" value="HATPase"/>
    <property type="match status" value="1"/>
</dbReference>
<protein>
    <recommendedName>
        <fullName evidence="3">histidine kinase</fullName>
        <ecNumber evidence="3">2.7.13.3</ecNumber>
    </recommendedName>
</protein>
<name>A0A839Z258_9SPHN</name>
<keyword evidence="5 14" id="KW-0808">Transferase</keyword>
<dbReference type="Gene3D" id="1.10.287.130">
    <property type="match status" value="1"/>
</dbReference>
<dbReference type="PANTHER" id="PTHR45436:SF5">
    <property type="entry name" value="SENSOR HISTIDINE KINASE TRCS"/>
    <property type="match status" value="1"/>
</dbReference>
<evidence type="ECO:0000313" key="15">
    <source>
        <dbReference type="Proteomes" id="UP000578569"/>
    </source>
</evidence>
<dbReference type="CDD" id="cd06225">
    <property type="entry name" value="HAMP"/>
    <property type="match status" value="1"/>
</dbReference>
<evidence type="ECO:0000256" key="9">
    <source>
        <dbReference type="ARBA" id="ARBA00023012"/>
    </source>
</evidence>
<dbReference type="Proteomes" id="UP000578569">
    <property type="component" value="Unassembled WGS sequence"/>
</dbReference>
<dbReference type="AlphaFoldDB" id="A0A839Z258"/>
<keyword evidence="7 14" id="KW-0418">Kinase</keyword>
<dbReference type="Pfam" id="PF00672">
    <property type="entry name" value="HAMP"/>
    <property type="match status" value="1"/>
</dbReference>
<dbReference type="InterPro" id="IPR050428">
    <property type="entry name" value="TCS_sensor_his_kinase"/>
</dbReference>
<dbReference type="EC" id="2.7.13.3" evidence="3"/>
<dbReference type="InterPro" id="IPR004358">
    <property type="entry name" value="Sig_transdc_His_kin-like_C"/>
</dbReference>
<dbReference type="SUPFAM" id="SSF55874">
    <property type="entry name" value="ATPase domain of HSP90 chaperone/DNA topoisomerase II/histidine kinase"/>
    <property type="match status" value="1"/>
</dbReference>
<dbReference type="SMART" id="SM00388">
    <property type="entry name" value="HisKA"/>
    <property type="match status" value="1"/>
</dbReference>
<dbReference type="SUPFAM" id="SSF47384">
    <property type="entry name" value="Homodimeric domain of signal transducing histidine kinase"/>
    <property type="match status" value="1"/>
</dbReference>
<keyword evidence="6 11" id="KW-0812">Transmembrane</keyword>
<dbReference type="PROSITE" id="PS50109">
    <property type="entry name" value="HIS_KIN"/>
    <property type="match status" value="1"/>
</dbReference>
<dbReference type="InterPro" id="IPR003661">
    <property type="entry name" value="HisK_dim/P_dom"/>
</dbReference>
<feature type="transmembrane region" description="Helical" evidence="11">
    <location>
        <begin position="25"/>
        <end position="47"/>
    </location>
</feature>
<dbReference type="SMART" id="SM00304">
    <property type="entry name" value="HAMP"/>
    <property type="match status" value="1"/>
</dbReference>
<dbReference type="PRINTS" id="PR00344">
    <property type="entry name" value="BCTRLSENSOR"/>
</dbReference>
<keyword evidence="4" id="KW-0597">Phosphoprotein</keyword>
<proteinExistence type="predicted"/>
<dbReference type="GO" id="GO:0016020">
    <property type="term" value="C:membrane"/>
    <property type="evidence" value="ECO:0007669"/>
    <property type="project" value="UniProtKB-SubCell"/>
</dbReference>
<dbReference type="InterPro" id="IPR005467">
    <property type="entry name" value="His_kinase_dom"/>
</dbReference>
<keyword evidence="15" id="KW-1185">Reference proteome</keyword>
<dbReference type="GO" id="GO:0000155">
    <property type="term" value="F:phosphorelay sensor kinase activity"/>
    <property type="evidence" value="ECO:0007669"/>
    <property type="project" value="InterPro"/>
</dbReference>
<sequence length="523" mass="58047">MRKAAPQDRDGEAGLELVWSRRWTLVHRILAVNLLVVLIFALGILWLDVYRNQLREERIALMEGATRAAAAAAERVRPDEREGLLAAMAGTEGPRFRLYDPQGRLVADSWNVSEPTYRLRDPDEQAWQKRVARALDDGFNALVGEAPTEDFVEPEIDRASAWPELAEARVGDVVTRVRIAPERTPVFSAAAPVGANGVMLATLNDRSYTRTVRRERASIAMALAGSVLLAVLLSLFLARTIARPLRRIAIAAHRVRLGRARAVRIPRLPSRRDEIGMLARSVSDMSQSLRQRIDKIEAFAADVAHELKNPLASLRSAVDGLERIEDPDLRRQLLDVVRQDVVRLDRLVSDISEAARTDAELTRAQFEPVDLGDLVEQLVTSWEERRETSDVRLAYARPRKSSAIVPGDDQRLARAIDNLIDNAISFSPPGSVVEISVINLGSRVRVQVRDEGPGVSEDQREKIFKRFHSHRPETENFGRHSGLGLAIASAIVEGHDGTIIVEDRTDASSGACFTITLPAWGSE</sequence>
<gene>
    <name evidence="14" type="ORF">FHS50_000856</name>
</gene>
<dbReference type="PROSITE" id="PS50885">
    <property type="entry name" value="HAMP"/>
    <property type="match status" value="1"/>
</dbReference>
<evidence type="ECO:0000256" key="8">
    <source>
        <dbReference type="ARBA" id="ARBA00022989"/>
    </source>
</evidence>
<organism evidence="14 15">
    <name type="scientific">Sphingomicrobium lutaoense</name>
    <dbReference type="NCBI Taxonomy" id="515949"/>
    <lineage>
        <taxon>Bacteria</taxon>
        <taxon>Pseudomonadati</taxon>
        <taxon>Pseudomonadota</taxon>
        <taxon>Alphaproteobacteria</taxon>
        <taxon>Sphingomonadales</taxon>
        <taxon>Sphingomonadaceae</taxon>
        <taxon>Sphingomicrobium</taxon>
    </lineage>
</organism>
<evidence type="ECO:0000256" key="11">
    <source>
        <dbReference type="SAM" id="Phobius"/>
    </source>
</evidence>